<dbReference type="Proteomes" id="UP000199626">
    <property type="component" value="Unassembled WGS sequence"/>
</dbReference>
<dbReference type="STRING" id="1159017.SAMN02927930_00366"/>
<dbReference type="Gene3D" id="1.25.10.10">
    <property type="entry name" value="Leucine-rich Repeat Variant"/>
    <property type="match status" value="1"/>
</dbReference>
<dbReference type="InterPro" id="IPR051829">
    <property type="entry name" value="Multiheme_Cytochr_ET"/>
</dbReference>
<dbReference type="InterPro" id="IPR019734">
    <property type="entry name" value="TPR_rpt"/>
</dbReference>
<sequence>MNDRLRCQIHWQRIVPCLVALFVICLMSPAKAETWADERTCQGCHSSVYQQWQTSHHARAMTAPTRAEVDGLPVRFTLGYEPLQQFLIETRNGRLQAYGKAWDTERQEFFHLYPAQADTPDHPLHWQQIAHQANTQCIACHVTNYQKNYDVETDTFRSSWQALGVGCQSCHGPAQQHLDWAAQTPTAVNLPNFGWSLQVFDAEQQLQVCAQCHSRRSELQPFQPTVAIHDQLLISPLTAELYEVDGKIKDEVFEYGSFIQSRMHQAGVVCSDCHNPHSAQLQAPGEQVCSQCHATSEQQHHFHAADSVGAQCTSCHMPAKVYMGNDWRHDHSFSSPNPAQALALGHSDACLGCHQDDDPSTVIAAFKRWYPKAQPRDGGYAVALFKARNGQDGAAAELLAQLQRDDQPAIRRAALLSELPNYPSTAAQREVAQALQHQDPMVRRAAIEVLPSLFQGSVLERLWPRLLTDPVRAVRVTALEQLIAQGRPLQAQQVEEYEQLQAHHLGTAQAHFNQAMIASLTNRHDQSLPALERALARDPNYLPALVALAQMREQQAPAEAQQLLRGAQQRLPEAAELTYALALSLVRQGQLPLALTYLKQATEQAPDQSQYAYVYAVALFDSGRRTEALQVLRDALDKSPQQRSLRVALLQYTQDERERIALLEQLQAMNPNDPLLLNPHPTRRTP</sequence>
<dbReference type="SMART" id="SM00028">
    <property type="entry name" value="TPR"/>
    <property type="match status" value="3"/>
</dbReference>
<dbReference type="GO" id="GO:0016491">
    <property type="term" value="F:oxidoreductase activity"/>
    <property type="evidence" value="ECO:0007669"/>
    <property type="project" value="TreeGrafter"/>
</dbReference>
<dbReference type="OrthoDB" id="9814800at2"/>
<dbReference type="InterPro" id="IPR011990">
    <property type="entry name" value="TPR-like_helical_dom_sf"/>
</dbReference>
<keyword evidence="6" id="KW-1185">Reference proteome</keyword>
<dbReference type="Gene3D" id="1.25.40.10">
    <property type="entry name" value="Tetratricopeptide repeat domain"/>
    <property type="match status" value="1"/>
</dbReference>
<feature type="domain" description="Cytochrome c-552/4" evidence="4">
    <location>
        <begin position="40"/>
        <end position="63"/>
    </location>
</feature>
<feature type="chain" id="PRO_5011437543" evidence="2">
    <location>
        <begin position="33"/>
        <end position="686"/>
    </location>
</feature>
<gene>
    <name evidence="5" type="ORF">SAMN02927930_00366</name>
</gene>
<dbReference type="SUPFAM" id="SSF48452">
    <property type="entry name" value="TPR-like"/>
    <property type="match status" value="1"/>
</dbReference>
<dbReference type="InterPro" id="IPR023155">
    <property type="entry name" value="Cyt_c-552/4"/>
</dbReference>
<reference evidence="6" key="1">
    <citation type="submission" date="2016-10" db="EMBL/GenBank/DDBJ databases">
        <authorList>
            <person name="Varghese N."/>
            <person name="Submissions S."/>
        </authorList>
    </citation>
    <scope>NUCLEOTIDE SEQUENCE [LARGE SCALE GENOMIC DNA]</scope>
    <source>
        <strain evidence="6">CGMCC 1.10824</strain>
    </source>
</reference>
<evidence type="ECO:0000313" key="6">
    <source>
        <dbReference type="Proteomes" id="UP000199626"/>
    </source>
</evidence>
<keyword evidence="1 2" id="KW-0732">Signal</keyword>
<accession>A0A1G6AP77</accession>
<feature type="signal peptide" evidence="2">
    <location>
        <begin position="1"/>
        <end position="32"/>
    </location>
</feature>
<organism evidence="5 6">
    <name type="scientific">Pseudidiomarina indica</name>
    <dbReference type="NCBI Taxonomy" id="1159017"/>
    <lineage>
        <taxon>Bacteria</taxon>
        <taxon>Pseudomonadati</taxon>
        <taxon>Pseudomonadota</taxon>
        <taxon>Gammaproteobacteria</taxon>
        <taxon>Alteromonadales</taxon>
        <taxon>Idiomarinaceae</taxon>
        <taxon>Pseudidiomarina</taxon>
    </lineage>
</organism>
<feature type="domain" description="Doubled CXXCH motif" evidence="3">
    <location>
        <begin position="270"/>
        <end position="296"/>
    </location>
</feature>
<evidence type="ECO:0000259" key="4">
    <source>
        <dbReference type="Pfam" id="PF13435"/>
    </source>
</evidence>
<dbReference type="AlphaFoldDB" id="A0A1G6AP77"/>
<dbReference type="InterPro" id="IPR011989">
    <property type="entry name" value="ARM-like"/>
</dbReference>
<dbReference type="Pfam" id="PF09699">
    <property type="entry name" value="Paired_CXXCH_1"/>
    <property type="match status" value="1"/>
</dbReference>
<dbReference type="EMBL" id="FMXN01000002">
    <property type="protein sequence ID" value="SDB09983.1"/>
    <property type="molecule type" value="Genomic_DNA"/>
</dbReference>
<dbReference type="Pfam" id="PF13646">
    <property type="entry name" value="HEAT_2"/>
    <property type="match status" value="1"/>
</dbReference>
<dbReference type="InterPro" id="IPR010177">
    <property type="entry name" value="Paired_CXXCH_1"/>
</dbReference>
<evidence type="ECO:0000256" key="1">
    <source>
        <dbReference type="ARBA" id="ARBA00022729"/>
    </source>
</evidence>
<dbReference type="InterPro" id="IPR036280">
    <property type="entry name" value="Multihaem_cyt_sf"/>
</dbReference>
<dbReference type="Gene3D" id="1.10.1130.10">
    <property type="entry name" value="Flavocytochrome C3, Chain A"/>
    <property type="match status" value="3"/>
</dbReference>
<evidence type="ECO:0000313" key="5">
    <source>
        <dbReference type="EMBL" id="SDB09983.1"/>
    </source>
</evidence>
<dbReference type="Pfam" id="PF13181">
    <property type="entry name" value="TPR_8"/>
    <property type="match status" value="1"/>
</dbReference>
<dbReference type="SUPFAM" id="SSF48695">
    <property type="entry name" value="Multiheme cytochromes"/>
    <property type="match status" value="1"/>
</dbReference>
<name>A0A1G6AP77_9GAMM</name>
<dbReference type="Pfam" id="PF13435">
    <property type="entry name" value="Cytochrome_C554"/>
    <property type="match status" value="2"/>
</dbReference>
<dbReference type="PANTHER" id="PTHR35038">
    <property type="entry name" value="DISSIMILATORY SULFITE REDUCTASE SIRA"/>
    <property type="match status" value="1"/>
</dbReference>
<proteinExistence type="predicted"/>
<feature type="domain" description="Cytochrome c-552/4" evidence="4">
    <location>
        <begin position="128"/>
        <end position="172"/>
    </location>
</feature>
<dbReference type="Pfam" id="PF13432">
    <property type="entry name" value="TPR_16"/>
    <property type="match status" value="1"/>
</dbReference>
<evidence type="ECO:0000256" key="2">
    <source>
        <dbReference type="SAM" id="SignalP"/>
    </source>
</evidence>
<dbReference type="RefSeq" id="WP_092591169.1">
    <property type="nucleotide sequence ID" value="NZ_FMXN01000002.1"/>
</dbReference>
<evidence type="ECO:0000259" key="3">
    <source>
        <dbReference type="Pfam" id="PF09699"/>
    </source>
</evidence>
<protein>
    <submittedName>
        <fullName evidence="5">HEAT repeat</fullName>
    </submittedName>
</protein>
<dbReference type="PANTHER" id="PTHR35038:SF8">
    <property type="entry name" value="C-TYPE POLYHEME CYTOCHROME OMCC"/>
    <property type="match status" value="1"/>
</dbReference>